<evidence type="ECO:0000313" key="4">
    <source>
        <dbReference type="Proteomes" id="UP000585614"/>
    </source>
</evidence>
<reference evidence="3 4" key="1">
    <citation type="journal article" date="2020" name="Nature">
        <title>Six reference-quality genomes reveal evolution of bat adaptations.</title>
        <authorList>
            <person name="Jebb D."/>
            <person name="Huang Z."/>
            <person name="Pippel M."/>
            <person name="Hughes G.M."/>
            <person name="Lavrichenko K."/>
            <person name="Devanna P."/>
            <person name="Winkler S."/>
            <person name="Jermiin L.S."/>
            <person name="Skirmuntt E.C."/>
            <person name="Katzourakis A."/>
            <person name="Burkitt-Gray L."/>
            <person name="Ray D.A."/>
            <person name="Sullivan K.A.M."/>
            <person name="Roscito J.G."/>
            <person name="Kirilenko B.M."/>
            <person name="Davalos L.M."/>
            <person name="Corthals A.P."/>
            <person name="Power M.L."/>
            <person name="Jones G."/>
            <person name="Ransome R.D."/>
            <person name="Dechmann D.K.N."/>
            <person name="Locatelli A.G."/>
            <person name="Puechmaille S.J."/>
            <person name="Fedrigo O."/>
            <person name="Jarvis E.D."/>
            <person name="Hiller M."/>
            <person name="Vernes S.C."/>
            <person name="Myers E.W."/>
            <person name="Teeling E.C."/>
        </authorList>
    </citation>
    <scope>NUCLEOTIDE SEQUENCE [LARGE SCALE GENOMIC DNA]</scope>
    <source>
        <strain evidence="3">MRhiFer1</strain>
        <tissue evidence="3">Lung</tissue>
    </source>
</reference>
<evidence type="ECO:0000256" key="2">
    <source>
        <dbReference type="SAM" id="SignalP"/>
    </source>
</evidence>
<feature type="chain" id="PRO_5029498413" evidence="2">
    <location>
        <begin position="24"/>
        <end position="137"/>
    </location>
</feature>
<organism evidence="3 4">
    <name type="scientific">Rhinolophus ferrumequinum</name>
    <name type="common">Greater horseshoe bat</name>
    <dbReference type="NCBI Taxonomy" id="59479"/>
    <lineage>
        <taxon>Eukaryota</taxon>
        <taxon>Metazoa</taxon>
        <taxon>Chordata</taxon>
        <taxon>Craniata</taxon>
        <taxon>Vertebrata</taxon>
        <taxon>Euteleostomi</taxon>
        <taxon>Mammalia</taxon>
        <taxon>Eutheria</taxon>
        <taxon>Laurasiatheria</taxon>
        <taxon>Chiroptera</taxon>
        <taxon>Yinpterochiroptera</taxon>
        <taxon>Rhinolophoidea</taxon>
        <taxon>Rhinolophidae</taxon>
        <taxon>Rhinolophinae</taxon>
        <taxon>Rhinolophus</taxon>
    </lineage>
</organism>
<proteinExistence type="predicted"/>
<comment type="caution">
    <text evidence="3">The sequence shown here is derived from an EMBL/GenBank/DDBJ whole genome shotgun (WGS) entry which is preliminary data.</text>
</comment>
<sequence length="137" mass="14852">MLARSRVPAWSVLAVALYPVGHSRRLCSPPPPEHLCSPEMEFRVKQIQQDSEQGWGTCLGPGTSPHPPAPSHPSPGDPHPPTFPPAACLIPPPHSQSCRSGSSHCSIASQMGLQTGILYLNSYIFISVFIREKKTVH</sequence>
<gene>
    <name evidence="3" type="ORF">mRhiFer1_008009</name>
</gene>
<feature type="region of interest" description="Disordered" evidence="1">
    <location>
        <begin position="53"/>
        <end position="86"/>
    </location>
</feature>
<name>A0A7J7WRA0_RHIFE</name>
<dbReference type="EMBL" id="JACAGC010000010">
    <property type="protein sequence ID" value="KAF6339730.1"/>
    <property type="molecule type" value="Genomic_DNA"/>
</dbReference>
<evidence type="ECO:0000313" key="3">
    <source>
        <dbReference type="EMBL" id="KAF6339730.1"/>
    </source>
</evidence>
<keyword evidence="2" id="KW-0732">Signal</keyword>
<protein>
    <submittedName>
        <fullName evidence="3">Uncharacterized protein</fullName>
    </submittedName>
</protein>
<dbReference type="AlphaFoldDB" id="A0A7J7WRA0"/>
<evidence type="ECO:0000256" key="1">
    <source>
        <dbReference type="SAM" id="MobiDB-lite"/>
    </source>
</evidence>
<feature type="signal peptide" evidence="2">
    <location>
        <begin position="1"/>
        <end position="23"/>
    </location>
</feature>
<dbReference type="Proteomes" id="UP000585614">
    <property type="component" value="Unassembled WGS sequence"/>
</dbReference>
<accession>A0A7J7WRA0</accession>
<feature type="compositionally biased region" description="Pro residues" evidence="1">
    <location>
        <begin position="64"/>
        <end position="86"/>
    </location>
</feature>